<dbReference type="EC" id="2.3.1.30" evidence="4 13"/>
<gene>
    <name evidence="15" type="primary">cysE</name>
    <name evidence="15" type="ORF">Mgrana_00454</name>
</gene>
<sequence>MNFLELMREDIQAVLDKDPAAHSALEVVLTSPGLHALWMHRLEHRLWKAGFRLLARVIAHWTRMFTGVEIHPGATIGRRVVIDHGMGVVIGETAEVGNDVLIFHGVALGGTGFGRGKRHPTVGNNVLIGTGAKILGPITIGDGARIGANSVVLENIPPDSTAVGAPARVIRRKSPV</sequence>
<dbReference type="Pfam" id="PF06426">
    <property type="entry name" value="SATase_N"/>
    <property type="match status" value="1"/>
</dbReference>
<dbReference type="InterPro" id="IPR045304">
    <property type="entry name" value="LbH_SAT"/>
</dbReference>
<dbReference type="FunFam" id="1.10.3130.10:FF:000003">
    <property type="entry name" value="Serine acetyltransferase"/>
    <property type="match status" value="1"/>
</dbReference>
<dbReference type="EMBL" id="QWLB01000004">
    <property type="protein sequence ID" value="RIH93630.1"/>
    <property type="molecule type" value="Genomic_DNA"/>
</dbReference>
<evidence type="ECO:0000313" key="16">
    <source>
        <dbReference type="Proteomes" id="UP000266178"/>
    </source>
</evidence>
<comment type="similarity">
    <text evidence="3 13">Belongs to the transferase hexapeptide repeat family.</text>
</comment>
<dbReference type="InterPro" id="IPR042122">
    <property type="entry name" value="Ser_AcTrfase_N_sf"/>
</dbReference>
<name>A0A399FBT9_9DEIN</name>
<evidence type="ECO:0000256" key="7">
    <source>
        <dbReference type="ARBA" id="ARBA00022605"/>
    </source>
</evidence>
<dbReference type="GO" id="GO:0009001">
    <property type="term" value="F:serine O-acetyltransferase activity"/>
    <property type="evidence" value="ECO:0007669"/>
    <property type="project" value="UniProtKB-EC"/>
</dbReference>
<dbReference type="CDD" id="cd03354">
    <property type="entry name" value="LbH_SAT"/>
    <property type="match status" value="1"/>
</dbReference>
<dbReference type="Gene3D" id="1.10.3130.10">
    <property type="entry name" value="serine acetyltransferase, domain 1"/>
    <property type="match status" value="1"/>
</dbReference>
<dbReference type="PROSITE" id="PS00101">
    <property type="entry name" value="HEXAPEP_TRANSFERASES"/>
    <property type="match status" value="1"/>
</dbReference>
<comment type="catalytic activity">
    <reaction evidence="12 13">
        <text>L-serine + acetyl-CoA = O-acetyl-L-serine + CoA</text>
        <dbReference type="Rhea" id="RHEA:24560"/>
        <dbReference type="ChEBI" id="CHEBI:33384"/>
        <dbReference type="ChEBI" id="CHEBI:57287"/>
        <dbReference type="ChEBI" id="CHEBI:57288"/>
        <dbReference type="ChEBI" id="CHEBI:58340"/>
        <dbReference type="EC" id="2.3.1.30"/>
    </reaction>
</comment>
<keyword evidence="7" id="KW-0028">Amino-acid biosynthesis</keyword>
<dbReference type="InterPro" id="IPR018357">
    <property type="entry name" value="Hexapep_transf_CS"/>
</dbReference>
<reference evidence="15 16" key="1">
    <citation type="submission" date="2018-08" db="EMBL/GenBank/DDBJ databases">
        <title>Meiothermus granaticius genome AF-68 sequencing project.</title>
        <authorList>
            <person name="Da Costa M.S."/>
            <person name="Albuquerque L."/>
            <person name="Raposo P."/>
            <person name="Froufe H.J.C."/>
            <person name="Barroso C.S."/>
            <person name="Egas C."/>
        </authorList>
    </citation>
    <scope>NUCLEOTIDE SEQUENCE [LARGE SCALE GENOMIC DNA]</scope>
    <source>
        <strain evidence="15 16">AF-68</strain>
    </source>
</reference>
<keyword evidence="11 13" id="KW-0012">Acyltransferase</keyword>
<keyword evidence="6" id="KW-0963">Cytoplasm</keyword>
<evidence type="ECO:0000256" key="9">
    <source>
        <dbReference type="ARBA" id="ARBA00022737"/>
    </source>
</evidence>
<dbReference type="UniPathway" id="UPA00136">
    <property type="reaction ID" value="UER00199"/>
</dbReference>
<evidence type="ECO:0000259" key="14">
    <source>
        <dbReference type="Pfam" id="PF06426"/>
    </source>
</evidence>
<dbReference type="InterPro" id="IPR005881">
    <property type="entry name" value="Ser_O-AcTrfase"/>
</dbReference>
<dbReference type="FunFam" id="2.160.10.10:FF:000007">
    <property type="entry name" value="Serine acetyltransferase"/>
    <property type="match status" value="1"/>
</dbReference>
<dbReference type="InterPro" id="IPR001451">
    <property type="entry name" value="Hexapep"/>
</dbReference>
<accession>A0A399FBT9</accession>
<evidence type="ECO:0000256" key="11">
    <source>
        <dbReference type="ARBA" id="ARBA00023315"/>
    </source>
</evidence>
<evidence type="ECO:0000256" key="10">
    <source>
        <dbReference type="ARBA" id="ARBA00023192"/>
    </source>
</evidence>
<evidence type="ECO:0000256" key="5">
    <source>
        <dbReference type="ARBA" id="ARBA00018522"/>
    </source>
</evidence>
<protein>
    <recommendedName>
        <fullName evidence="5 13">Serine acetyltransferase</fullName>
        <ecNumber evidence="4 13">2.3.1.30</ecNumber>
    </recommendedName>
</protein>
<dbReference type="GO" id="GO:0006535">
    <property type="term" value="P:cysteine biosynthetic process from serine"/>
    <property type="evidence" value="ECO:0007669"/>
    <property type="project" value="InterPro"/>
</dbReference>
<evidence type="ECO:0000256" key="6">
    <source>
        <dbReference type="ARBA" id="ARBA00022490"/>
    </source>
</evidence>
<dbReference type="InterPro" id="IPR053376">
    <property type="entry name" value="Serine_acetyltransferase"/>
</dbReference>
<comment type="caution">
    <text evidence="15">The sequence shown here is derived from an EMBL/GenBank/DDBJ whole genome shotgun (WGS) entry which is preliminary data.</text>
</comment>
<keyword evidence="16" id="KW-1185">Reference proteome</keyword>
<evidence type="ECO:0000313" key="15">
    <source>
        <dbReference type="EMBL" id="RIH93630.1"/>
    </source>
</evidence>
<evidence type="ECO:0000256" key="13">
    <source>
        <dbReference type="PIRNR" id="PIRNR000441"/>
    </source>
</evidence>
<dbReference type="PIRSF" id="PIRSF000441">
    <property type="entry name" value="CysE"/>
    <property type="match status" value="1"/>
</dbReference>
<keyword evidence="10" id="KW-0198">Cysteine biosynthesis</keyword>
<keyword evidence="8 13" id="KW-0808">Transferase</keyword>
<evidence type="ECO:0000256" key="3">
    <source>
        <dbReference type="ARBA" id="ARBA00007274"/>
    </source>
</evidence>
<evidence type="ECO:0000256" key="1">
    <source>
        <dbReference type="ARBA" id="ARBA00004496"/>
    </source>
</evidence>
<dbReference type="InterPro" id="IPR010493">
    <property type="entry name" value="Ser_AcTrfase_N"/>
</dbReference>
<feature type="domain" description="Serine acetyltransferase N-terminal" evidence="14">
    <location>
        <begin position="4"/>
        <end position="37"/>
    </location>
</feature>
<dbReference type="PANTHER" id="PTHR42811">
    <property type="entry name" value="SERINE ACETYLTRANSFERASE"/>
    <property type="match status" value="1"/>
</dbReference>
<organism evidence="15 16">
    <name type="scientific">Meiothermus granaticius NBRC 107808</name>
    <dbReference type="NCBI Taxonomy" id="1227551"/>
    <lineage>
        <taxon>Bacteria</taxon>
        <taxon>Thermotogati</taxon>
        <taxon>Deinococcota</taxon>
        <taxon>Deinococci</taxon>
        <taxon>Thermales</taxon>
        <taxon>Thermaceae</taxon>
        <taxon>Meiothermus</taxon>
    </lineage>
</organism>
<comment type="pathway">
    <text evidence="2">Amino-acid biosynthesis; L-cysteine biosynthesis; L-cysteine from L-serine: step 1/2.</text>
</comment>
<dbReference type="Gene3D" id="2.160.10.10">
    <property type="entry name" value="Hexapeptide repeat proteins"/>
    <property type="match status" value="1"/>
</dbReference>
<dbReference type="AlphaFoldDB" id="A0A399FBT9"/>
<dbReference type="Proteomes" id="UP000266178">
    <property type="component" value="Unassembled WGS sequence"/>
</dbReference>
<evidence type="ECO:0000256" key="2">
    <source>
        <dbReference type="ARBA" id="ARBA00004876"/>
    </source>
</evidence>
<dbReference type="GO" id="GO:0005737">
    <property type="term" value="C:cytoplasm"/>
    <property type="evidence" value="ECO:0007669"/>
    <property type="project" value="UniProtKB-SubCell"/>
</dbReference>
<evidence type="ECO:0000256" key="12">
    <source>
        <dbReference type="ARBA" id="ARBA00049486"/>
    </source>
</evidence>
<evidence type="ECO:0000256" key="8">
    <source>
        <dbReference type="ARBA" id="ARBA00022679"/>
    </source>
</evidence>
<dbReference type="OrthoDB" id="9801456at2"/>
<proteinExistence type="inferred from homology"/>
<dbReference type="NCBIfam" id="TIGR01172">
    <property type="entry name" value="cysE"/>
    <property type="match status" value="1"/>
</dbReference>
<dbReference type="InterPro" id="IPR011004">
    <property type="entry name" value="Trimer_LpxA-like_sf"/>
</dbReference>
<dbReference type="NCBIfam" id="NF041874">
    <property type="entry name" value="EPS_EpsC"/>
    <property type="match status" value="1"/>
</dbReference>
<evidence type="ECO:0000256" key="4">
    <source>
        <dbReference type="ARBA" id="ARBA00013266"/>
    </source>
</evidence>
<keyword evidence="9" id="KW-0677">Repeat</keyword>
<comment type="subcellular location">
    <subcellularLocation>
        <location evidence="1">Cytoplasm</location>
    </subcellularLocation>
</comment>
<dbReference type="RefSeq" id="WP_119355982.1">
    <property type="nucleotide sequence ID" value="NZ_BJXM01000007.1"/>
</dbReference>
<dbReference type="SUPFAM" id="SSF51161">
    <property type="entry name" value="Trimeric LpxA-like enzymes"/>
    <property type="match status" value="1"/>
</dbReference>
<dbReference type="Pfam" id="PF00132">
    <property type="entry name" value="Hexapep"/>
    <property type="match status" value="1"/>
</dbReference>